<dbReference type="InterPro" id="IPR006077">
    <property type="entry name" value="Vinculin/catenin"/>
</dbReference>
<dbReference type="PANTHER" id="PTHR46342:SF1">
    <property type="entry name" value="ALPHA-CATULIN"/>
    <property type="match status" value="1"/>
</dbReference>
<gene>
    <name evidence="5" type="ORF">X975_13444</name>
</gene>
<dbReference type="GO" id="GO:0005737">
    <property type="term" value="C:cytoplasm"/>
    <property type="evidence" value="ECO:0007669"/>
    <property type="project" value="UniProtKB-SubCell"/>
</dbReference>
<dbReference type="AlphaFoldDB" id="A0A087SWR1"/>
<evidence type="ECO:0000256" key="1">
    <source>
        <dbReference type="ARBA" id="ARBA00004496"/>
    </source>
</evidence>
<keyword evidence="6" id="KW-1185">Reference proteome</keyword>
<accession>A0A087SWR1</accession>
<dbReference type="EMBL" id="KK112303">
    <property type="protein sequence ID" value="KFM57300.1"/>
    <property type="molecule type" value="Genomic_DNA"/>
</dbReference>
<comment type="subcellular location">
    <subcellularLocation>
        <location evidence="1">Cytoplasm</location>
    </subcellularLocation>
</comment>
<name>A0A087SWR1_STEMI</name>
<dbReference type="Gene3D" id="6.10.250.2510">
    <property type="match status" value="1"/>
</dbReference>
<organism evidence="5 6">
    <name type="scientific">Stegodyphus mimosarum</name>
    <name type="common">African social velvet spider</name>
    <dbReference type="NCBI Taxonomy" id="407821"/>
    <lineage>
        <taxon>Eukaryota</taxon>
        <taxon>Metazoa</taxon>
        <taxon>Ecdysozoa</taxon>
        <taxon>Arthropoda</taxon>
        <taxon>Chelicerata</taxon>
        <taxon>Arachnida</taxon>
        <taxon>Araneae</taxon>
        <taxon>Araneomorphae</taxon>
        <taxon>Entelegynae</taxon>
        <taxon>Eresoidea</taxon>
        <taxon>Eresidae</taxon>
        <taxon>Stegodyphus</taxon>
    </lineage>
</organism>
<sequence length="286" mass="32951">MVEMANLMSRCQNDLSNERRRAQMAAARQVLERSTVLLLTASKACLRHPDCDTARENRDTVFLQMRRSMDVIHYVVKEGVIPELAGTTSNGEPRRNHGGLRRSRAYHYNHTGSHRADEMEQCLTVCNAIKKFEDHVEMTRMTMLSPAYRGLLTSALESVIERSQDFTDSAYTSHEHRERIILLCDRLKMELHQLLRVGLQLEQIGQISPNEEMESAIHETLRAARDLKLQLQTTALEQAEELLKYMDKSTLLNRLKHASITGDHPRLEEISERFSEQSDHLQEVCK</sequence>
<dbReference type="Gene3D" id="1.20.120.230">
    <property type="entry name" value="Alpha-catenin/vinculin-like"/>
    <property type="match status" value="1"/>
</dbReference>
<dbReference type="Proteomes" id="UP000054359">
    <property type="component" value="Unassembled WGS sequence"/>
</dbReference>
<proteinExistence type="inferred from homology"/>
<dbReference type="GO" id="GO:0051015">
    <property type="term" value="F:actin filament binding"/>
    <property type="evidence" value="ECO:0007669"/>
    <property type="project" value="InterPro"/>
</dbReference>
<dbReference type="OrthoDB" id="9933814at2759"/>
<dbReference type="PANTHER" id="PTHR46342">
    <property type="entry name" value="ALPHA-CATULIN"/>
    <property type="match status" value="1"/>
</dbReference>
<evidence type="ECO:0000313" key="6">
    <source>
        <dbReference type="Proteomes" id="UP000054359"/>
    </source>
</evidence>
<evidence type="ECO:0000313" key="5">
    <source>
        <dbReference type="EMBL" id="KFM57300.1"/>
    </source>
</evidence>
<keyword evidence="3" id="KW-0963">Cytoplasm</keyword>
<feature type="non-terminal residue" evidence="5">
    <location>
        <position position="286"/>
    </location>
</feature>
<dbReference type="GO" id="GO:0071944">
    <property type="term" value="C:cell periphery"/>
    <property type="evidence" value="ECO:0007669"/>
    <property type="project" value="UniProtKB-ARBA"/>
</dbReference>
<comment type="similarity">
    <text evidence="2">Belongs to the vinculin/alpha-catenin family.</text>
</comment>
<protein>
    <submittedName>
        <fullName evidence="5">Alpha-catulin</fullName>
    </submittedName>
</protein>
<reference evidence="5 6" key="1">
    <citation type="submission" date="2013-11" db="EMBL/GenBank/DDBJ databases">
        <title>Genome sequencing of Stegodyphus mimosarum.</title>
        <authorList>
            <person name="Bechsgaard J."/>
        </authorList>
    </citation>
    <scope>NUCLEOTIDE SEQUENCE [LARGE SCALE GENOMIC DNA]</scope>
</reference>
<evidence type="ECO:0000256" key="2">
    <source>
        <dbReference type="ARBA" id="ARBA00008376"/>
    </source>
</evidence>
<dbReference type="SUPFAM" id="SSF47220">
    <property type="entry name" value="alpha-catenin/vinculin-like"/>
    <property type="match status" value="2"/>
</dbReference>
<dbReference type="InterPro" id="IPR030045">
    <property type="entry name" value="CTNNAL1"/>
</dbReference>
<dbReference type="InterPro" id="IPR036723">
    <property type="entry name" value="Alpha-catenin/vinculin-like_sf"/>
</dbReference>
<evidence type="ECO:0000256" key="4">
    <source>
        <dbReference type="SAM" id="MobiDB-lite"/>
    </source>
</evidence>
<feature type="region of interest" description="Disordered" evidence="4">
    <location>
        <begin position="84"/>
        <end position="103"/>
    </location>
</feature>
<dbReference type="Pfam" id="PF01044">
    <property type="entry name" value="Vinculin"/>
    <property type="match status" value="1"/>
</dbReference>
<evidence type="ECO:0000256" key="3">
    <source>
        <dbReference type="ARBA" id="ARBA00022490"/>
    </source>
</evidence>
<dbReference type="STRING" id="407821.A0A087SWR1"/>
<dbReference type="GO" id="GO:0007266">
    <property type="term" value="P:Rho protein signal transduction"/>
    <property type="evidence" value="ECO:0007669"/>
    <property type="project" value="InterPro"/>
</dbReference>
<dbReference type="GO" id="GO:0007155">
    <property type="term" value="P:cell adhesion"/>
    <property type="evidence" value="ECO:0007669"/>
    <property type="project" value="InterPro"/>
</dbReference>